<comment type="caution">
    <text evidence="2">The sequence shown here is derived from an EMBL/GenBank/DDBJ whole genome shotgun (WGS) entry which is preliminary data.</text>
</comment>
<reference evidence="2" key="1">
    <citation type="submission" date="2019-07" db="EMBL/GenBank/DDBJ databases">
        <title>Hyphodiscus hymeniophilus genome sequencing and assembly.</title>
        <authorList>
            <person name="Kramer G."/>
            <person name="Nodwell J."/>
        </authorList>
    </citation>
    <scope>NUCLEOTIDE SEQUENCE</scope>
    <source>
        <strain evidence="2">ATCC 34498</strain>
    </source>
</reference>
<dbReference type="OrthoDB" id="3439035at2759"/>
<feature type="compositionally biased region" description="Basic residues" evidence="1">
    <location>
        <begin position="210"/>
        <end position="220"/>
    </location>
</feature>
<evidence type="ECO:0000313" key="2">
    <source>
        <dbReference type="EMBL" id="KAG0649721.1"/>
    </source>
</evidence>
<name>A0A9P6VK89_9HELO</name>
<evidence type="ECO:0000256" key="1">
    <source>
        <dbReference type="SAM" id="MobiDB-lite"/>
    </source>
</evidence>
<proteinExistence type="predicted"/>
<feature type="compositionally biased region" description="Basic and acidic residues" evidence="1">
    <location>
        <begin position="221"/>
        <end position="232"/>
    </location>
</feature>
<sequence>MWDADLDFTAQSLQISTSPQLRLKSTSRLDDIRSREIHNLTARAVATNRLEEIRERNSEERSLGPAIKEYPEKTILEEEGQPIPNTPITVFGKNDWDDYVKRKNPILSASTQGEDPHDLLRRLSRSLSSSPEDLEPVKVSDLEPTDDPEERITAEARLFDLQDKSEKGSIRTVSPTEDFDETPRPKSDPLSLPTPKVTGAYIDTPLTIKTRSRSPRRRTREYRPSSRFRDSRPPSVNAATSLINTATHVSAIEDLRRIQLESNVEDSTLDNLESLGVPPPAEVTTTVEPVLDLEYNNHGLPLSQKEIDRRVEEITLERMNKSLKATTSSIRDARKGIERLEEQVSSSFVKVAQTQSTSRPDDATTYININLNIPIPKLWISQLPSKPGMKDGWKFTWLGLLMLLFAVWYVLESATCAKFCHPTNSRVNTWQPSDPFFPWAIPTKLDQWTGEVISSTIGGLADLFGVTATWDWSFGLPNLPNGYTGGPIGASDWWLGREGPVGIKHEDKSSSFGDDEMI</sequence>
<protein>
    <submittedName>
        <fullName evidence="2">Uncharacterized protein</fullName>
    </submittedName>
</protein>
<feature type="compositionally biased region" description="Basic and acidic residues" evidence="1">
    <location>
        <begin position="150"/>
        <end position="169"/>
    </location>
</feature>
<gene>
    <name evidence="2" type="ORF">D0Z07_3904</name>
</gene>
<dbReference type="Proteomes" id="UP000785200">
    <property type="component" value="Unassembled WGS sequence"/>
</dbReference>
<keyword evidence="3" id="KW-1185">Reference proteome</keyword>
<dbReference type="EMBL" id="VNKQ01000007">
    <property type="protein sequence ID" value="KAG0649721.1"/>
    <property type="molecule type" value="Genomic_DNA"/>
</dbReference>
<accession>A0A9P6VK89</accession>
<evidence type="ECO:0000313" key="3">
    <source>
        <dbReference type="Proteomes" id="UP000785200"/>
    </source>
</evidence>
<organism evidence="2 3">
    <name type="scientific">Hyphodiscus hymeniophilus</name>
    <dbReference type="NCBI Taxonomy" id="353542"/>
    <lineage>
        <taxon>Eukaryota</taxon>
        <taxon>Fungi</taxon>
        <taxon>Dikarya</taxon>
        <taxon>Ascomycota</taxon>
        <taxon>Pezizomycotina</taxon>
        <taxon>Leotiomycetes</taxon>
        <taxon>Helotiales</taxon>
        <taxon>Hyphodiscaceae</taxon>
        <taxon>Hyphodiscus</taxon>
    </lineage>
</organism>
<feature type="region of interest" description="Disordered" evidence="1">
    <location>
        <begin position="126"/>
        <end position="236"/>
    </location>
</feature>
<dbReference type="AlphaFoldDB" id="A0A9P6VK89"/>